<evidence type="ECO:0000313" key="7">
    <source>
        <dbReference type="Proteomes" id="UP000290288"/>
    </source>
</evidence>
<dbReference type="Pfam" id="PF01753">
    <property type="entry name" value="zf-MYND"/>
    <property type="match status" value="1"/>
</dbReference>
<dbReference type="AlphaFoldDB" id="A0A4Q2DQV4"/>
<keyword evidence="7" id="KW-1185">Reference proteome</keyword>
<gene>
    <name evidence="6" type="ORF">EST38_g4611</name>
</gene>
<comment type="caution">
    <text evidence="6">The sequence shown here is derived from an EMBL/GenBank/DDBJ whole genome shotgun (WGS) entry which is preliminary data.</text>
</comment>
<dbReference type="OrthoDB" id="2688364at2759"/>
<protein>
    <recommendedName>
        <fullName evidence="5">MYND-type domain-containing protein</fullName>
    </recommendedName>
</protein>
<dbReference type="EMBL" id="SDEE01000115">
    <property type="protein sequence ID" value="RXW21255.1"/>
    <property type="molecule type" value="Genomic_DNA"/>
</dbReference>
<evidence type="ECO:0000313" key="6">
    <source>
        <dbReference type="EMBL" id="RXW21255.1"/>
    </source>
</evidence>
<evidence type="ECO:0000256" key="3">
    <source>
        <dbReference type="ARBA" id="ARBA00022833"/>
    </source>
</evidence>
<reference evidence="6 7" key="1">
    <citation type="submission" date="2019-01" db="EMBL/GenBank/DDBJ databases">
        <title>Draft genome sequence of Psathyrella aberdarensis IHI B618.</title>
        <authorList>
            <person name="Buettner E."/>
            <person name="Kellner H."/>
        </authorList>
    </citation>
    <scope>NUCLEOTIDE SEQUENCE [LARGE SCALE GENOMIC DNA]</scope>
    <source>
        <strain evidence="6 7">IHI B618</strain>
    </source>
</reference>
<sequence length="864" mass="97871">MPLPAPGTPRYIRNQLVRRIQSSKGEKERLRAQIALAEYLAKEDDLGLMVDILEPFGELVPKGCIDTESLDYASLSAGADALAAWSSIVWQIDVMTVAHPSFPVQLEAYKSALFPRILDRWEDITKWIRYLVYYNPRREPYIFSFCCDFIRTTHLEKNCGNYVRSLYGMWLRADTTIQAFSSRLRSLDKSTRHHVASALVSRAKAIVQNPREKDWCHAIHELHFLSTGIAFTIQISPTLHSLFKQYRFLYEYSNALSTLVRRATSCDDTTQEFWTLVAKYVWQLYSVIALAIAPDQNSAIADLAEGGLLLCAYCAIVHHGSNTLASGPPPGELRRLYLFVEKLTMHLFYVRSIFRAVSSGSPVAEVSRILEASTVQPLPVPLWEPFFTAYDLSRKAFKDEQAMKYLCLCHNINRSPHANGCHSAFYCSNRCQEEDWVRFHKSECSALRRIYLEQKLRRCWTLAPSRFDQVVYLNFVLNNILDPMGALILWGQDTVFTVDVANVPGLALAPLPLEQCRTTLWPTLDYGWSSRLEAFLDDLEKDESLRLAQGIFTHPVSGREFVVLAKIKCDFSAGHEKGATSRLSTILSTVSRTCIHKESNEATIFVNVISISKLHILLLTDVVEIGPSDSDDKEWSTSLELLELVTEGQDRNPQLEMRRVGRLGFIHAEDDWSAIYSFANCQGKLAFYSVGGATVVWDPIPGRGAGWRLDGVVDVMEIFCNDDFVMYLNPEGIHAIKIPDLQPLENGQITFSFFEATRLAPTFSLPYSHSHSFTTGFHSGNIVFPAICQPDRPLVFVVKETLSEAMIHGYWYQFDFNQTCPRESTFKMVGSFRLPTPHINALHLMSYPYHLCGDMAAIIVAHKV</sequence>
<dbReference type="Gene3D" id="6.10.140.2220">
    <property type="match status" value="1"/>
</dbReference>
<dbReference type="GO" id="GO:0008270">
    <property type="term" value="F:zinc ion binding"/>
    <property type="evidence" value="ECO:0007669"/>
    <property type="project" value="UniProtKB-KW"/>
</dbReference>
<dbReference type="Proteomes" id="UP000290288">
    <property type="component" value="Unassembled WGS sequence"/>
</dbReference>
<keyword evidence="3" id="KW-0862">Zinc</keyword>
<keyword evidence="1" id="KW-0479">Metal-binding</keyword>
<dbReference type="SUPFAM" id="SSF144232">
    <property type="entry name" value="HIT/MYND zinc finger-like"/>
    <property type="match status" value="1"/>
</dbReference>
<evidence type="ECO:0000256" key="1">
    <source>
        <dbReference type="ARBA" id="ARBA00022723"/>
    </source>
</evidence>
<evidence type="ECO:0000256" key="4">
    <source>
        <dbReference type="PROSITE-ProRule" id="PRU00134"/>
    </source>
</evidence>
<accession>A0A4Q2DQV4</accession>
<feature type="domain" description="MYND-type" evidence="5">
    <location>
        <begin position="409"/>
        <end position="444"/>
    </location>
</feature>
<evidence type="ECO:0000259" key="5">
    <source>
        <dbReference type="PROSITE" id="PS50865"/>
    </source>
</evidence>
<dbReference type="InterPro" id="IPR002893">
    <property type="entry name" value="Znf_MYND"/>
</dbReference>
<dbReference type="PROSITE" id="PS50865">
    <property type="entry name" value="ZF_MYND_2"/>
    <property type="match status" value="1"/>
</dbReference>
<name>A0A4Q2DQV4_9AGAR</name>
<keyword evidence="2 4" id="KW-0863">Zinc-finger</keyword>
<organism evidence="6 7">
    <name type="scientific">Candolleomyces aberdarensis</name>
    <dbReference type="NCBI Taxonomy" id="2316362"/>
    <lineage>
        <taxon>Eukaryota</taxon>
        <taxon>Fungi</taxon>
        <taxon>Dikarya</taxon>
        <taxon>Basidiomycota</taxon>
        <taxon>Agaricomycotina</taxon>
        <taxon>Agaricomycetes</taxon>
        <taxon>Agaricomycetidae</taxon>
        <taxon>Agaricales</taxon>
        <taxon>Agaricineae</taxon>
        <taxon>Psathyrellaceae</taxon>
        <taxon>Candolleomyces</taxon>
    </lineage>
</organism>
<proteinExistence type="predicted"/>
<evidence type="ECO:0000256" key="2">
    <source>
        <dbReference type="ARBA" id="ARBA00022771"/>
    </source>
</evidence>